<reference evidence="6" key="1">
    <citation type="submission" date="2011-07" db="EMBL/GenBank/DDBJ databases">
        <authorList>
            <consortium name="Caenorhabditis brenneri Sequencing and Analysis Consortium"/>
            <person name="Wilson R.K."/>
        </authorList>
    </citation>
    <scope>NUCLEOTIDE SEQUENCE [LARGE SCALE GENOMIC DNA]</scope>
    <source>
        <strain evidence="6">PB2801</strain>
    </source>
</reference>
<evidence type="ECO:0000313" key="6">
    <source>
        <dbReference type="Proteomes" id="UP000008068"/>
    </source>
</evidence>
<gene>
    <name evidence="5" type="ORF">CAEBREN_15162</name>
</gene>
<feature type="region of interest" description="Disordered" evidence="3">
    <location>
        <begin position="1"/>
        <end position="24"/>
    </location>
</feature>
<evidence type="ECO:0000313" key="5">
    <source>
        <dbReference type="EMBL" id="EGT33759.1"/>
    </source>
</evidence>
<dbReference type="InterPro" id="IPR051952">
    <property type="entry name" value="Golgi-autophagy_related"/>
</dbReference>
<feature type="coiled-coil region" evidence="2">
    <location>
        <begin position="560"/>
        <end position="597"/>
    </location>
</feature>
<dbReference type="EMBL" id="GL379798">
    <property type="protein sequence ID" value="EGT33759.1"/>
    <property type="molecule type" value="Genomic_DNA"/>
</dbReference>
<feature type="compositionally biased region" description="Low complexity" evidence="3">
    <location>
        <begin position="1"/>
        <end position="16"/>
    </location>
</feature>
<protein>
    <recommendedName>
        <fullName evidence="4">GRIP domain-containing protein</fullName>
    </recommendedName>
</protein>
<dbReference type="SMART" id="SM00755">
    <property type="entry name" value="Grip"/>
    <property type="match status" value="1"/>
</dbReference>
<dbReference type="HOGENOM" id="CLU_027458_0_0_1"/>
<dbReference type="GO" id="GO:0005794">
    <property type="term" value="C:Golgi apparatus"/>
    <property type="evidence" value="ECO:0007669"/>
    <property type="project" value="TreeGrafter"/>
</dbReference>
<dbReference type="AlphaFoldDB" id="G0MKA2"/>
<feature type="coiled-coil region" evidence="2">
    <location>
        <begin position="284"/>
        <end position="445"/>
    </location>
</feature>
<dbReference type="OrthoDB" id="1926336at2759"/>
<feature type="domain" description="GRIP" evidence="4">
    <location>
        <begin position="593"/>
        <end position="644"/>
    </location>
</feature>
<dbReference type="InterPro" id="IPR000237">
    <property type="entry name" value="GRIP_dom"/>
</dbReference>
<dbReference type="InterPro" id="IPR032023">
    <property type="entry name" value="GCC2_Rab_bind"/>
</dbReference>
<evidence type="ECO:0000259" key="4">
    <source>
        <dbReference type="PROSITE" id="PS50913"/>
    </source>
</evidence>
<accession>G0MKA2</accession>
<keyword evidence="6" id="KW-1185">Reference proteome</keyword>
<dbReference type="PROSITE" id="PS50913">
    <property type="entry name" value="GRIP"/>
    <property type="match status" value="1"/>
</dbReference>
<dbReference type="eggNOG" id="ENOG502SAHV">
    <property type="taxonomic scope" value="Eukaryota"/>
</dbReference>
<organism evidence="6">
    <name type="scientific">Caenorhabditis brenneri</name>
    <name type="common">Nematode worm</name>
    <dbReference type="NCBI Taxonomy" id="135651"/>
    <lineage>
        <taxon>Eukaryota</taxon>
        <taxon>Metazoa</taxon>
        <taxon>Ecdysozoa</taxon>
        <taxon>Nematoda</taxon>
        <taxon>Chromadorea</taxon>
        <taxon>Rhabditida</taxon>
        <taxon>Rhabditina</taxon>
        <taxon>Rhabditomorpha</taxon>
        <taxon>Rhabditoidea</taxon>
        <taxon>Rhabditidae</taxon>
        <taxon>Peloderinae</taxon>
        <taxon>Caenorhabditis</taxon>
    </lineage>
</organism>
<dbReference type="Pfam" id="PF01465">
    <property type="entry name" value="GRIP"/>
    <property type="match status" value="1"/>
</dbReference>
<dbReference type="InParanoid" id="G0MKA2"/>
<feature type="coiled-coil region" evidence="2">
    <location>
        <begin position="122"/>
        <end position="251"/>
    </location>
</feature>
<evidence type="ECO:0000256" key="2">
    <source>
        <dbReference type="SAM" id="Coils"/>
    </source>
</evidence>
<feature type="coiled-coil region" evidence="2">
    <location>
        <begin position="46"/>
        <end position="83"/>
    </location>
</feature>
<proteinExistence type="predicted"/>
<dbReference type="PANTHER" id="PTHR23157:SF26">
    <property type="entry name" value="GRIP AND COILED-COIL DOMAIN-CONTAINING PROTEIN 2"/>
    <property type="match status" value="1"/>
</dbReference>
<dbReference type="PANTHER" id="PTHR23157">
    <property type="entry name" value="GRIP AND COILED-COIL DOMAIN-CONTAINING PROTEIN 1"/>
    <property type="match status" value="1"/>
</dbReference>
<dbReference type="Proteomes" id="UP000008068">
    <property type="component" value="Unassembled WGS sequence"/>
</dbReference>
<dbReference type="STRING" id="135651.G0MKA2"/>
<name>G0MKA2_CAEBE</name>
<evidence type="ECO:0000256" key="3">
    <source>
        <dbReference type="SAM" id="MobiDB-lite"/>
    </source>
</evidence>
<dbReference type="Pfam" id="PF16704">
    <property type="entry name" value="Rab_bind"/>
    <property type="match status" value="1"/>
</dbReference>
<dbReference type="FunCoup" id="G0MKA2">
    <property type="interactions" value="1611"/>
</dbReference>
<sequence length="667" mass="76691">MSIPESSKSPIPQSGSSAGGNKLDNLSKEDLVKFAKKQVTHLADMKKSQAALMEKLKLKMAELEQLKNESENLKLMNDKYTTDAAEKVKNNPTECTECLSKSEAMVQLEKETAEWKEKATRADMFSLELRDLESKVDHLNRALREKTEALIKAQEVITENDLAVNNMKKETTTTKSSIEKLTEENTRLNKALQNEKTKSSDLEERLRFAECRVTELSDQQGNEKLGLARKMAESENRGRILEEAVDVLKNEKEVLISKNEEYAFKLEASVREFAEFKKKSHFVLEKKGKQEDESRKTNEELEKARETIKDLDQQAEHTRQEHFKTLEDLASSRDKIERLEKSLKSLKLELTETEKTHNAAMDDLRSSSSKLIQRLDEELRLMRSSRDSAEQKLKEIEMSKEKVDHLLQNERQRSENENGSLKTKLKSATKQIQILEKEVQDLKSDSENRRVLSLQHQQQKAVLAVVPQQIQLPEHPILPNYQRPTVAPSDSVSCYDEPTQRFFESFVEFAPERSLEDVLYGDLGDEYRVESDDLSEERLKSLMEQLDNFKKTNHHIAELLSEAETTNGRLTTQNSLLKEEIRRLEREEKREAELSNEKNMEYLKNVFVQFLKPESVPAERDQLVVVLQRVLHLSSKEVDILKAASAHMGTAQAASWSSYFSGWSTAN</sequence>
<keyword evidence="1 2" id="KW-0175">Coiled coil</keyword>
<dbReference type="OMA" id="ATRADMF"/>
<evidence type="ECO:0000256" key="1">
    <source>
        <dbReference type="ARBA" id="ARBA00023054"/>
    </source>
</evidence>